<dbReference type="GO" id="GO:0003676">
    <property type="term" value="F:nucleic acid binding"/>
    <property type="evidence" value="ECO:0007669"/>
    <property type="project" value="InterPro"/>
</dbReference>
<dbReference type="GO" id="GO:0005886">
    <property type="term" value="C:plasma membrane"/>
    <property type="evidence" value="ECO:0007669"/>
    <property type="project" value="TreeGrafter"/>
</dbReference>
<dbReference type="SUPFAM" id="SSF54928">
    <property type="entry name" value="RNA-binding domain, RBD"/>
    <property type="match status" value="1"/>
</dbReference>
<dbReference type="AlphaFoldDB" id="A0A150G4V7"/>
<keyword evidence="1" id="KW-0812">Transmembrane</keyword>
<feature type="transmembrane region" description="Helical" evidence="1">
    <location>
        <begin position="784"/>
        <end position="805"/>
    </location>
</feature>
<sequence>MDDSEILLTPATPPVKSLRELRKTYIARARRNDVLRAGRATAPAAATARQLGAEWGVGVGLHFELLKWLRWLSLFMAICAIPFLVVIGCSVFTDAAHMDDHTYGVKKYPATKVHSLTFAAIVDDSVDNGTLQYINTELGSTWKGPMRKSTFLIWISLIDAGALLFFVLGLAALWYHLRRFAEGLDAVTLEASAYTVLVRGLPEDADAAQVGEHFSRYGEVMDVVLVTDRLSATLSHCGRAARLQQRRAMVLDASVVDNKHDHLDKLSQLDEKLAGIAEDIRGVAERRQCVRAAFVTFNSENERRACTAHCPNSWLTSLVQPRHQRFRERRRFWVRRAAAPEDYQFEHLAASEWQLVARELAVNLVTLLLVLVCAAAITKLTDISNREGATVKWFWDYLQADATSALNIYGRDTNPSLPPAARLSSSAAMPPPPSPVPDAEAERLQAFCTAQLAGGCSAQMAERFNGSVSLAWGVAPLWANATSRLLLERPARAALKACALGTTARGSDACGLQMCLPCLCLGMSQAVTAPGADEGGVGSVAWASEALTTCPAYINQLDVRTWGVRLSISAVVAALNAAIKWILQGLVRHGGRHWTHTARERSYALQCFVAMLVNTVVVLLLVNCAALGRLARDSQDASWVRYFVRYGSYGDFSADWYENVGLSITILMLLNLVSPLLNMAIDWAWQLALRCRLRFCVAWPLQADYDTAWARPRFTLEQRTAGKQQGFILRGQDLLLNATLAMLFGTGMPLLYLVFFAYLMVAEAADRWALTKLTGGAPRYSKGLLRLVLGLLPWLAVAHLAFGLWMHTYFKVVPPEDGSDVSQLGVAAVRATNARLSAASQDLSALQRSSVWRRITQPNGLAQLLLFAALTLWLLVARFFVSRLLSCLARAADRLCCPTAARAMRLQLNRDARLQLNAVPYAEALVRRELRGTPTYRLAHHPHYLQYFAASGLNRAVGVAALVVAAANGGTGRHVYTRLCGGGLVKPEDSAGVLSSPGDVAGMVRGPDVWELLAAEEQAERQGPDGGSNPPVGEVQVLEDGQVVVAIVVDGPAPVAEGATHQNGGDAALPMPPPPPVVAPPGLTGPATAACIVRASHGNLRIELPVDPPLSARSMTPREGHAAPAATGAAVAVTASAVAVVAEEQEEAEVRNESAEESATAPHMALTVLEEEGDGTAADTASAATRAELLMGQAAEPPA</sequence>
<dbReference type="PANTHER" id="PTHR13018">
    <property type="entry name" value="PROBABLE MEMBRANE PROTEIN DUF221-RELATED"/>
    <property type="match status" value="1"/>
</dbReference>
<evidence type="ECO:0000313" key="3">
    <source>
        <dbReference type="Proteomes" id="UP000075714"/>
    </source>
</evidence>
<evidence type="ECO:0000256" key="1">
    <source>
        <dbReference type="SAM" id="Phobius"/>
    </source>
</evidence>
<name>A0A150G4V7_GONPE</name>
<feature type="transmembrane region" description="Helical" evidence="1">
    <location>
        <begin position="151"/>
        <end position="175"/>
    </location>
</feature>
<feature type="transmembrane region" description="Helical" evidence="1">
    <location>
        <begin position="861"/>
        <end position="881"/>
    </location>
</feature>
<keyword evidence="1" id="KW-0472">Membrane</keyword>
<accession>A0A150G4V7</accession>
<feature type="transmembrane region" description="Helical" evidence="1">
    <location>
        <begin position="603"/>
        <end position="628"/>
    </location>
</feature>
<protein>
    <recommendedName>
        <fullName evidence="4">CSC1/OSCA1-like cytosolic domain-containing protein</fullName>
    </recommendedName>
</protein>
<dbReference type="PANTHER" id="PTHR13018:SF135">
    <property type="entry name" value="CSC1_OSCA1-LIKE 7TM REGION DOMAIN-CONTAINING PROTEIN"/>
    <property type="match status" value="1"/>
</dbReference>
<dbReference type="Proteomes" id="UP000075714">
    <property type="component" value="Unassembled WGS sequence"/>
</dbReference>
<evidence type="ECO:0000313" key="2">
    <source>
        <dbReference type="EMBL" id="KXZ44892.1"/>
    </source>
</evidence>
<reference evidence="3" key="1">
    <citation type="journal article" date="2016" name="Nat. Commun.">
        <title>The Gonium pectorale genome demonstrates co-option of cell cycle regulation during the evolution of multicellularity.</title>
        <authorList>
            <person name="Hanschen E.R."/>
            <person name="Marriage T.N."/>
            <person name="Ferris P.J."/>
            <person name="Hamaji T."/>
            <person name="Toyoda A."/>
            <person name="Fujiyama A."/>
            <person name="Neme R."/>
            <person name="Noguchi H."/>
            <person name="Minakuchi Y."/>
            <person name="Suzuki M."/>
            <person name="Kawai-Toyooka H."/>
            <person name="Smith D.R."/>
            <person name="Sparks H."/>
            <person name="Anderson J."/>
            <person name="Bakaric R."/>
            <person name="Luria V."/>
            <person name="Karger A."/>
            <person name="Kirschner M.W."/>
            <person name="Durand P.M."/>
            <person name="Michod R.E."/>
            <person name="Nozaki H."/>
            <person name="Olson B.J."/>
        </authorList>
    </citation>
    <scope>NUCLEOTIDE SEQUENCE [LARGE SCALE GENOMIC DNA]</scope>
    <source>
        <strain evidence="3">NIES-2863</strain>
    </source>
</reference>
<evidence type="ECO:0008006" key="4">
    <source>
        <dbReference type="Google" id="ProtNLM"/>
    </source>
</evidence>
<keyword evidence="1" id="KW-1133">Transmembrane helix</keyword>
<feature type="transmembrane region" description="Helical" evidence="1">
    <location>
        <begin position="734"/>
        <end position="761"/>
    </location>
</feature>
<dbReference type="EMBL" id="LSYV01000062">
    <property type="protein sequence ID" value="KXZ44892.1"/>
    <property type="molecule type" value="Genomic_DNA"/>
</dbReference>
<feature type="transmembrane region" description="Helical" evidence="1">
    <location>
        <begin position="660"/>
        <end position="685"/>
    </location>
</feature>
<gene>
    <name evidence="2" type="ORF">GPECTOR_61g845</name>
</gene>
<dbReference type="STRING" id="33097.A0A150G4V7"/>
<dbReference type="Gene3D" id="3.30.70.330">
    <property type="match status" value="1"/>
</dbReference>
<comment type="caution">
    <text evidence="2">The sequence shown here is derived from an EMBL/GenBank/DDBJ whole genome shotgun (WGS) entry which is preliminary data.</text>
</comment>
<proteinExistence type="predicted"/>
<dbReference type="InterPro" id="IPR035979">
    <property type="entry name" value="RBD_domain_sf"/>
</dbReference>
<dbReference type="InterPro" id="IPR012677">
    <property type="entry name" value="Nucleotide-bd_a/b_plait_sf"/>
</dbReference>
<dbReference type="OrthoDB" id="297739at2759"/>
<dbReference type="GO" id="GO:0005227">
    <property type="term" value="F:calcium-activated cation channel activity"/>
    <property type="evidence" value="ECO:0007669"/>
    <property type="project" value="InterPro"/>
</dbReference>
<organism evidence="2 3">
    <name type="scientific">Gonium pectorale</name>
    <name type="common">Green alga</name>
    <dbReference type="NCBI Taxonomy" id="33097"/>
    <lineage>
        <taxon>Eukaryota</taxon>
        <taxon>Viridiplantae</taxon>
        <taxon>Chlorophyta</taxon>
        <taxon>core chlorophytes</taxon>
        <taxon>Chlorophyceae</taxon>
        <taxon>CS clade</taxon>
        <taxon>Chlamydomonadales</taxon>
        <taxon>Volvocaceae</taxon>
        <taxon>Gonium</taxon>
    </lineage>
</organism>
<keyword evidence="3" id="KW-1185">Reference proteome</keyword>
<feature type="transmembrane region" description="Helical" evidence="1">
    <location>
        <begin position="71"/>
        <end position="93"/>
    </location>
</feature>
<dbReference type="InterPro" id="IPR045122">
    <property type="entry name" value="Csc1-like"/>
</dbReference>